<comment type="similarity">
    <text evidence="2">Belongs to the CopC family.</text>
</comment>
<keyword evidence="5" id="KW-0574">Periplasm</keyword>
<dbReference type="InterPro" id="IPR007348">
    <property type="entry name" value="CopC_dom"/>
</dbReference>
<feature type="chain" id="PRO_5030061205" evidence="7">
    <location>
        <begin position="21"/>
        <end position="120"/>
    </location>
</feature>
<dbReference type="Proteomes" id="UP000250358">
    <property type="component" value="Unassembled WGS sequence"/>
</dbReference>
<keyword evidence="3" id="KW-0479">Metal-binding</keyword>
<evidence type="ECO:0000256" key="3">
    <source>
        <dbReference type="ARBA" id="ARBA00022723"/>
    </source>
</evidence>
<evidence type="ECO:0000256" key="4">
    <source>
        <dbReference type="ARBA" id="ARBA00022729"/>
    </source>
</evidence>
<dbReference type="Pfam" id="PF04234">
    <property type="entry name" value="CopC"/>
    <property type="match status" value="1"/>
</dbReference>
<dbReference type="GO" id="GO:0006825">
    <property type="term" value="P:copper ion transport"/>
    <property type="evidence" value="ECO:0007669"/>
    <property type="project" value="InterPro"/>
</dbReference>
<dbReference type="GO" id="GO:0005886">
    <property type="term" value="C:plasma membrane"/>
    <property type="evidence" value="ECO:0007669"/>
    <property type="project" value="TreeGrafter"/>
</dbReference>
<evidence type="ECO:0000259" key="8">
    <source>
        <dbReference type="Pfam" id="PF04234"/>
    </source>
</evidence>
<dbReference type="EMBL" id="UAQM01000036">
    <property type="protein sequence ID" value="SPU46315.1"/>
    <property type="molecule type" value="Genomic_DNA"/>
</dbReference>
<evidence type="ECO:0000313" key="9">
    <source>
        <dbReference type="EMBL" id="SPU46315.1"/>
    </source>
</evidence>
<organism evidence="9 10">
    <name type="scientific">Brevundimonas diminuta</name>
    <name type="common">Pseudomonas diminuta</name>
    <dbReference type="NCBI Taxonomy" id="293"/>
    <lineage>
        <taxon>Bacteria</taxon>
        <taxon>Pseudomonadati</taxon>
        <taxon>Pseudomonadota</taxon>
        <taxon>Alphaproteobacteria</taxon>
        <taxon>Caulobacterales</taxon>
        <taxon>Caulobacteraceae</taxon>
        <taxon>Brevundimonas</taxon>
    </lineage>
</organism>
<keyword evidence="6" id="KW-0186">Copper</keyword>
<feature type="signal peptide" evidence="7">
    <location>
        <begin position="1"/>
        <end position="20"/>
    </location>
</feature>
<dbReference type="AlphaFoldDB" id="A0A2X1CMW2"/>
<proteinExistence type="inferred from homology"/>
<dbReference type="GO" id="GO:0005507">
    <property type="term" value="F:copper ion binding"/>
    <property type="evidence" value="ECO:0007669"/>
    <property type="project" value="InterPro"/>
</dbReference>
<evidence type="ECO:0000256" key="5">
    <source>
        <dbReference type="ARBA" id="ARBA00022764"/>
    </source>
</evidence>
<evidence type="ECO:0000256" key="1">
    <source>
        <dbReference type="ARBA" id="ARBA00004418"/>
    </source>
</evidence>
<protein>
    <submittedName>
        <fullName evidence="9">Copper resistance protein C</fullName>
    </submittedName>
</protein>
<dbReference type="InterPro" id="IPR032694">
    <property type="entry name" value="CopC/D"/>
</dbReference>
<gene>
    <name evidence="9" type="primary">copC_2</name>
    <name evidence="9" type="ORF">NCTC11165_02646</name>
</gene>
<dbReference type="InterPro" id="IPR014756">
    <property type="entry name" value="Ig_E-set"/>
</dbReference>
<keyword evidence="4 7" id="KW-0732">Signal</keyword>
<sequence>MNRFKIANLAGAVAALSVFAGQADAHARLVSATPATGATVAAPRTISLTFSERMAPAFSGFDLANAQGTVIPVQARVSKDGKTLSGSPRSALAAGAYTVNWRVASPDGHRMTGSTTFIVR</sequence>
<evidence type="ECO:0000256" key="7">
    <source>
        <dbReference type="SAM" id="SignalP"/>
    </source>
</evidence>
<reference evidence="9 10" key="1">
    <citation type="submission" date="2018-06" db="EMBL/GenBank/DDBJ databases">
        <authorList>
            <consortium name="Pathogen Informatics"/>
            <person name="Doyle S."/>
        </authorList>
    </citation>
    <scope>NUCLEOTIDE SEQUENCE [LARGE SCALE GENOMIC DNA]</scope>
    <source>
        <strain evidence="9 10">NCTC11165</strain>
    </source>
</reference>
<dbReference type="GO" id="GO:0046688">
    <property type="term" value="P:response to copper ion"/>
    <property type="evidence" value="ECO:0007669"/>
    <property type="project" value="InterPro"/>
</dbReference>
<dbReference type="SUPFAM" id="SSF81296">
    <property type="entry name" value="E set domains"/>
    <property type="match status" value="1"/>
</dbReference>
<name>A0A2X1CMW2_BREDI</name>
<feature type="domain" description="CopC" evidence="8">
    <location>
        <begin position="26"/>
        <end position="119"/>
    </location>
</feature>
<evidence type="ECO:0000256" key="2">
    <source>
        <dbReference type="ARBA" id="ARBA00010509"/>
    </source>
</evidence>
<dbReference type="PANTHER" id="PTHR34820:SF4">
    <property type="entry name" value="INNER MEMBRANE PROTEIN YEBZ"/>
    <property type="match status" value="1"/>
</dbReference>
<evidence type="ECO:0000256" key="6">
    <source>
        <dbReference type="ARBA" id="ARBA00023008"/>
    </source>
</evidence>
<dbReference type="InterPro" id="IPR014755">
    <property type="entry name" value="Cu-Rt/internalin_Ig-like"/>
</dbReference>
<dbReference type="InterPro" id="IPR047685">
    <property type="entry name" value="CopC-like"/>
</dbReference>
<dbReference type="NCBIfam" id="NF033814">
    <property type="entry name" value="copper_CopC"/>
    <property type="match status" value="1"/>
</dbReference>
<dbReference type="PANTHER" id="PTHR34820">
    <property type="entry name" value="INNER MEMBRANE PROTEIN YEBZ"/>
    <property type="match status" value="1"/>
</dbReference>
<comment type="subcellular location">
    <subcellularLocation>
        <location evidence="1">Periplasm</location>
    </subcellularLocation>
</comment>
<dbReference type="GO" id="GO:0042597">
    <property type="term" value="C:periplasmic space"/>
    <property type="evidence" value="ECO:0007669"/>
    <property type="project" value="UniProtKB-SubCell"/>
</dbReference>
<evidence type="ECO:0000313" key="10">
    <source>
        <dbReference type="Proteomes" id="UP000250358"/>
    </source>
</evidence>
<accession>A0A2X1CMW2</accession>
<dbReference type="Gene3D" id="2.60.40.1220">
    <property type="match status" value="1"/>
</dbReference>